<dbReference type="InterPro" id="IPR036388">
    <property type="entry name" value="WH-like_DNA-bd_sf"/>
</dbReference>
<dbReference type="PANTHER" id="PTHR11849">
    <property type="entry name" value="ETS"/>
    <property type="match status" value="1"/>
</dbReference>
<dbReference type="GO" id="GO:0043565">
    <property type="term" value="F:sequence-specific DNA binding"/>
    <property type="evidence" value="ECO:0007669"/>
    <property type="project" value="InterPro"/>
</dbReference>
<dbReference type="Pfam" id="PF00178">
    <property type="entry name" value="Ets"/>
    <property type="match status" value="1"/>
</dbReference>
<reference evidence="7" key="1">
    <citation type="submission" date="2025-08" db="UniProtKB">
        <authorList>
            <consortium name="Ensembl"/>
        </authorList>
    </citation>
    <scope>IDENTIFICATION</scope>
</reference>
<dbReference type="GO" id="GO:0005634">
    <property type="term" value="C:nucleus"/>
    <property type="evidence" value="ECO:0007669"/>
    <property type="project" value="UniProtKB-SubCell"/>
</dbReference>
<organism evidence="7 8">
    <name type="scientific">Eptatretus burgeri</name>
    <name type="common">Inshore hagfish</name>
    <dbReference type="NCBI Taxonomy" id="7764"/>
    <lineage>
        <taxon>Eukaryota</taxon>
        <taxon>Metazoa</taxon>
        <taxon>Chordata</taxon>
        <taxon>Craniata</taxon>
        <taxon>Vertebrata</taxon>
        <taxon>Cyclostomata</taxon>
        <taxon>Myxini</taxon>
        <taxon>Myxiniformes</taxon>
        <taxon>Myxinidae</taxon>
        <taxon>Eptatretinae</taxon>
        <taxon>Eptatretus</taxon>
    </lineage>
</organism>
<dbReference type="AlphaFoldDB" id="A0A8C4WWI2"/>
<evidence type="ECO:0000256" key="1">
    <source>
        <dbReference type="ARBA" id="ARBA00004123"/>
    </source>
</evidence>
<dbReference type="Ensembl" id="ENSEBUT00000016493.1">
    <property type="protein sequence ID" value="ENSEBUP00000015917.1"/>
    <property type="gene ID" value="ENSEBUG00000010015.1"/>
</dbReference>
<dbReference type="PROSITE" id="PS00345">
    <property type="entry name" value="ETS_DOMAIN_1"/>
    <property type="match status" value="1"/>
</dbReference>
<dbReference type="FunFam" id="1.10.10.10:FF:000343">
    <property type="entry name" value="Ets at 65A, isoform C"/>
    <property type="match status" value="1"/>
</dbReference>
<evidence type="ECO:0000256" key="2">
    <source>
        <dbReference type="ARBA" id="ARBA00005562"/>
    </source>
</evidence>
<dbReference type="Gene3D" id="1.10.10.10">
    <property type="entry name" value="Winged helix-like DNA-binding domain superfamily/Winged helix DNA-binding domain"/>
    <property type="match status" value="1"/>
</dbReference>
<keyword evidence="8" id="KW-1185">Reference proteome</keyword>
<dbReference type="GO" id="GO:0030154">
    <property type="term" value="P:cell differentiation"/>
    <property type="evidence" value="ECO:0007669"/>
    <property type="project" value="TreeGrafter"/>
</dbReference>
<feature type="domain" description="ETS" evidence="6">
    <location>
        <begin position="47"/>
        <end position="127"/>
    </location>
</feature>
<dbReference type="InterPro" id="IPR036390">
    <property type="entry name" value="WH_DNA-bd_sf"/>
</dbReference>
<keyword evidence="3 5" id="KW-0238">DNA-binding</keyword>
<dbReference type="PROSITE" id="PS50061">
    <property type="entry name" value="ETS_DOMAIN_3"/>
    <property type="match status" value="1"/>
</dbReference>
<dbReference type="PANTHER" id="PTHR11849:SF310">
    <property type="entry name" value="FRIEND LEUKEMIA INTEGRATION 1 TRANSCRIPTION FACTOR-LIKE"/>
    <property type="match status" value="1"/>
</dbReference>
<evidence type="ECO:0000259" key="6">
    <source>
        <dbReference type="PROSITE" id="PS50061"/>
    </source>
</evidence>
<evidence type="ECO:0000256" key="5">
    <source>
        <dbReference type="RuleBase" id="RU004019"/>
    </source>
</evidence>
<comment type="subcellular location">
    <subcellularLocation>
        <location evidence="1 5">Nucleus</location>
    </subcellularLocation>
</comment>
<reference evidence="7" key="2">
    <citation type="submission" date="2025-09" db="UniProtKB">
        <authorList>
            <consortium name="Ensembl"/>
        </authorList>
    </citation>
    <scope>IDENTIFICATION</scope>
</reference>
<comment type="similarity">
    <text evidence="2 5">Belongs to the ETS family.</text>
</comment>
<dbReference type="InterPro" id="IPR000418">
    <property type="entry name" value="Ets_dom"/>
</dbReference>
<proteinExistence type="inferred from homology"/>
<accession>A0A8C4WWI2</accession>
<dbReference type="Proteomes" id="UP000694388">
    <property type="component" value="Unplaced"/>
</dbReference>
<dbReference type="GO" id="GO:0000981">
    <property type="term" value="F:DNA-binding transcription factor activity, RNA polymerase II-specific"/>
    <property type="evidence" value="ECO:0007669"/>
    <property type="project" value="TreeGrafter"/>
</dbReference>
<dbReference type="GeneTree" id="ENSGT00940000165272"/>
<evidence type="ECO:0000313" key="7">
    <source>
        <dbReference type="Ensembl" id="ENSEBUP00000015917.1"/>
    </source>
</evidence>
<evidence type="ECO:0000256" key="3">
    <source>
        <dbReference type="ARBA" id="ARBA00023125"/>
    </source>
</evidence>
<evidence type="ECO:0000313" key="8">
    <source>
        <dbReference type="Proteomes" id="UP000694388"/>
    </source>
</evidence>
<protein>
    <recommendedName>
        <fullName evidence="6">ETS domain-containing protein</fullName>
    </recommendedName>
</protein>
<dbReference type="SUPFAM" id="SSF46785">
    <property type="entry name" value="Winged helix' DNA-binding domain"/>
    <property type="match status" value="1"/>
</dbReference>
<dbReference type="PROSITE" id="PS00346">
    <property type="entry name" value="ETS_DOMAIN_2"/>
    <property type="match status" value="1"/>
</dbReference>
<keyword evidence="4 5" id="KW-0539">Nucleus</keyword>
<dbReference type="PRINTS" id="PR00454">
    <property type="entry name" value="ETSDOMAIN"/>
</dbReference>
<name>A0A8C4WWI2_EPTBU</name>
<dbReference type="SMART" id="SM00413">
    <property type="entry name" value="ETS"/>
    <property type="match status" value="1"/>
</dbReference>
<dbReference type="InterPro" id="IPR046328">
    <property type="entry name" value="ETS_fam"/>
</dbReference>
<evidence type="ECO:0000256" key="4">
    <source>
        <dbReference type="ARBA" id="ARBA00023242"/>
    </source>
</evidence>
<sequence>MRFAQDFKLALEDYSLPSNRYAKRIPDSAYPGTHASCTLHTCTAGQIQLWQFLLELLSDGTNSHCIAWEGPGGEFRLTDPDEVARRWGERKSKPNMNYDKLSRALRYYYDKNIMSKVHGKRYAYRFDFQASPPPDA</sequence>